<evidence type="ECO:0000256" key="1">
    <source>
        <dbReference type="ARBA" id="ARBA00004123"/>
    </source>
</evidence>
<dbReference type="Pfam" id="PF04683">
    <property type="entry name" value="Rpn13_ADRM1_Pru"/>
    <property type="match status" value="1"/>
</dbReference>
<comment type="subcellular location">
    <subcellularLocation>
        <location evidence="2">Cytoplasm</location>
    </subcellularLocation>
    <subcellularLocation>
        <location evidence="1">Nucleus</location>
    </subcellularLocation>
</comment>
<feature type="domain" description="Pru" evidence="7">
    <location>
        <begin position="4"/>
        <end position="143"/>
    </location>
</feature>
<dbReference type="InParanoid" id="A0A0D2A9C2"/>
<dbReference type="STRING" id="253628.A0A0D2A9C2"/>
<reference evidence="8 9" key="1">
    <citation type="submission" date="2015-01" db="EMBL/GenBank/DDBJ databases">
        <title>The Genome Sequence of Ochroconis gallopava CBS43764.</title>
        <authorList>
            <consortium name="The Broad Institute Genomics Platform"/>
            <person name="Cuomo C."/>
            <person name="de Hoog S."/>
            <person name="Gorbushina A."/>
            <person name="Stielow B."/>
            <person name="Teixiera M."/>
            <person name="Abouelleil A."/>
            <person name="Chapman S.B."/>
            <person name="Priest M."/>
            <person name="Young S.K."/>
            <person name="Wortman J."/>
            <person name="Nusbaum C."/>
            <person name="Birren B."/>
        </authorList>
    </citation>
    <scope>NUCLEOTIDE SEQUENCE [LARGE SCALE GENOMIC DNA]</scope>
    <source>
        <strain evidence="8 9">CBS 43764</strain>
    </source>
</reference>
<dbReference type="EMBL" id="KN847545">
    <property type="protein sequence ID" value="KIW03358.1"/>
    <property type="molecule type" value="Genomic_DNA"/>
</dbReference>
<dbReference type="GeneID" id="27313539"/>
<dbReference type="PANTHER" id="PTHR12225">
    <property type="entry name" value="ADHESION REGULATING MOLECULE 1 110 KDA CELL MEMBRANE GLYCOPROTEIN"/>
    <property type="match status" value="1"/>
</dbReference>
<dbReference type="InterPro" id="IPR038108">
    <property type="entry name" value="RPN13_DEUBAD_sf"/>
</dbReference>
<dbReference type="GO" id="GO:0005737">
    <property type="term" value="C:cytoplasm"/>
    <property type="evidence" value="ECO:0007669"/>
    <property type="project" value="UniProtKB-SubCell"/>
</dbReference>
<dbReference type="GO" id="GO:0005634">
    <property type="term" value="C:nucleus"/>
    <property type="evidence" value="ECO:0007669"/>
    <property type="project" value="UniProtKB-SubCell"/>
</dbReference>
<evidence type="ECO:0000259" key="7">
    <source>
        <dbReference type="PROSITE" id="PS51917"/>
    </source>
</evidence>
<dbReference type="GO" id="GO:0061133">
    <property type="term" value="F:endopeptidase activator activity"/>
    <property type="evidence" value="ECO:0007669"/>
    <property type="project" value="TreeGrafter"/>
</dbReference>
<dbReference type="GO" id="GO:0070628">
    <property type="term" value="F:proteasome binding"/>
    <property type="evidence" value="ECO:0007669"/>
    <property type="project" value="TreeGrafter"/>
</dbReference>
<dbReference type="Gene3D" id="1.10.2020.20">
    <property type="match status" value="1"/>
</dbReference>
<protein>
    <recommendedName>
        <fullName evidence="7">Pru domain-containing protein</fullName>
    </recommendedName>
</protein>
<dbReference type="InterPro" id="IPR044868">
    <property type="entry name" value="Rpn13/ADRM1_Pru"/>
</dbReference>
<feature type="region of interest" description="Disordered" evidence="6">
    <location>
        <begin position="149"/>
        <end position="212"/>
    </location>
</feature>
<dbReference type="OrthoDB" id="340431at2759"/>
<keyword evidence="5" id="KW-0539">Nucleus</keyword>
<evidence type="ECO:0000256" key="4">
    <source>
        <dbReference type="ARBA" id="ARBA00022942"/>
    </source>
</evidence>
<proteinExistence type="predicted"/>
<dbReference type="PROSITE" id="PS51917">
    <property type="entry name" value="PRU"/>
    <property type="match status" value="1"/>
</dbReference>
<accession>A0A0D2A9C2</accession>
<evidence type="ECO:0000256" key="5">
    <source>
        <dbReference type="ARBA" id="ARBA00023242"/>
    </source>
</evidence>
<evidence type="ECO:0000256" key="3">
    <source>
        <dbReference type="ARBA" id="ARBA00022490"/>
    </source>
</evidence>
<dbReference type="Gene3D" id="2.30.29.70">
    <property type="entry name" value="Proteasomal ubiquitin receptor Rpn13/ADRM1"/>
    <property type="match status" value="1"/>
</dbReference>
<feature type="compositionally biased region" description="Gly residues" evidence="6">
    <location>
        <begin position="178"/>
        <end position="188"/>
    </location>
</feature>
<name>A0A0D2A9C2_9PEZI</name>
<keyword evidence="4" id="KW-0647">Proteasome</keyword>
<dbReference type="Proteomes" id="UP000053259">
    <property type="component" value="Unassembled WGS sequence"/>
</dbReference>
<dbReference type="RefSeq" id="XP_016213227.1">
    <property type="nucleotide sequence ID" value="XM_016359088.1"/>
</dbReference>
<dbReference type="InterPro" id="IPR038633">
    <property type="entry name" value="Rpn13/ADRM1_Pru_sf"/>
</dbReference>
<keyword evidence="3" id="KW-0963">Cytoplasm</keyword>
<gene>
    <name evidence="8" type="ORF">PV09_05566</name>
</gene>
<evidence type="ECO:0000256" key="2">
    <source>
        <dbReference type="ARBA" id="ARBA00004496"/>
    </source>
</evidence>
<keyword evidence="9" id="KW-1185">Reference proteome</keyword>
<feature type="compositionally biased region" description="Acidic residues" evidence="6">
    <location>
        <begin position="160"/>
        <end position="171"/>
    </location>
</feature>
<dbReference type="HOGENOM" id="CLU_041798_4_0_1"/>
<feature type="region of interest" description="Disordered" evidence="6">
    <location>
        <begin position="382"/>
        <end position="407"/>
    </location>
</feature>
<dbReference type="InterPro" id="IPR006773">
    <property type="entry name" value="Rpn13/ADRM1"/>
</dbReference>
<sequence>MAFQPFQPLITFKAGMCKESTSGGKTIECLPTPGFIYLYQNAEDELTHFCWSRRSDATNEPELDLLMFPGDGSFTPYTDPKSTGKDKFSPTNGRIFRLKFSSSQDRHFFWLQSKPTHPSGKPNYFSERDLKLGAIVNDILQGEEVDVQAALSSAGPGRPDEDEDMGDAPPDDELRRTGTGGAGPGATGGDFREEGEEAREGGADGARAASSGLTTDANDAVQNFLRSLSGGNASGGFQNLEQNSAFASLTDLLTPEACIATLSNASPSYLDNLLSNLPPQLLVLAQRADDTASLDSSAESTTDAQATIDALSISQKKEILTRVFRSPQLFQSLGSLTAALRDGGLPMVAEALQIKVANGGLIKGGHMPLGGGQAVQAFLDGVRKSVEEEDKDESERNSVPSGRMDIS</sequence>
<evidence type="ECO:0000313" key="8">
    <source>
        <dbReference type="EMBL" id="KIW03358.1"/>
    </source>
</evidence>
<dbReference type="VEuPathDB" id="FungiDB:PV09_05566"/>
<dbReference type="GO" id="GO:0008541">
    <property type="term" value="C:proteasome regulatory particle, lid subcomplex"/>
    <property type="evidence" value="ECO:0007669"/>
    <property type="project" value="TreeGrafter"/>
</dbReference>
<dbReference type="PANTHER" id="PTHR12225:SF0">
    <property type="entry name" value="PROTEASOMAL UBIQUITIN RECEPTOR ADRM1"/>
    <property type="match status" value="1"/>
</dbReference>
<organism evidence="8 9">
    <name type="scientific">Verruconis gallopava</name>
    <dbReference type="NCBI Taxonomy" id="253628"/>
    <lineage>
        <taxon>Eukaryota</taxon>
        <taxon>Fungi</taxon>
        <taxon>Dikarya</taxon>
        <taxon>Ascomycota</taxon>
        <taxon>Pezizomycotina</taxon>
        <taxon>Dothideomycetes</taxon>
        <taxon>Pleosporomycetidae</taxon>
        <taxon>Venturiales</taxon>
        <taxon>Sympoventuriaceae</taxon>
        <taxon>Verruconis</taxon>
    </lineage>
</organism>
<evidence type="ECO:0000256" key="6">
    <source>
        <dbReference type="SAM" id="MobiDB-lite"/>
    </source>
</evidence>
<dbReference type="AlphaFoldDB" id="A0A0D2A9C2"/>
<evidence type="ECO:0000313" key="9">
    <source>
        <dbReference type="Proteomes" id="UP000053259"/>
    </source>
</evidence>